<evidence type="ECO:0000313" key="2">
    <source>
        <dbReference type="Proteomes" id="UP000237673"/>
    </source>
</evidence>
<protein>
    <submittedName>
        <fullName evidence="1">Saccharopine dehydrogenase</fullName>
    </submittedName>
</protein>
<proteinExistence type="predicted"/>
<dbReference type="EMBL" id="CP026378">
    <property type="protein sequence ID" value="AUY24994.1"/>
    <property type="molecule type" value="Genomic_DNA"/>
</dbReference>
<dbReference type="GeneID" id="84633296"/>
<keyword evidence="2" id="KW-1185">Reference proteome</keyword>
<dbReference type="RefSeq" id="WP_084969967.1">
    <property type="nucleotide sequence ID" value="NZ_CP026378.1"/>
</dbReference>
<gene>
    <name evidence="1" type="ORF">C2E16_08795</name>
</gene>
<accession>A0ABM6S076</accession>
<dbReference type="Proteomes" id="UP000237673">
    <property type="component" value="Chromosome"/>
</dbReference>
<name>A0ABM6S076_9GAMM</name>
<dbReference type="SUPFAM" id="SSF51735">
    <property type="entry name" value="NAD(P)-binding Rossmann-fold domains"/>
    <property type="match status" value="1"/>
</dbReference>
<evidence type="ECO:0000313" key="1">
    <source>
        <dbReference type="EMBL" id="AUY24994.1"/>
    </source>
</evidence>
<reference evidence="1 2" key="1">
    <citation type="submission" date="2018-01" db="EMBL/GenBank/DDBJ databases">
        <title>Complete and assembled Genome of Pantoea calida DSM22759T.</title>
        <authorList>
            <person name="Stevens M.J.A."/>
            <person name="Zurfluh K."/>
            <person name="Stephan R."/>
        </authorList>
    </citation>
    <scope>NUCLEOTIDE SEQUENCE [LARGE SCALE GENOMIC DNA]</scope>
    <source>
        <strain evidence="1 2">DSM 22759</strain>
    </source>
</reference>
<organism evidence="1 2">
    <name type="scientific">Mixta calida</name>
    <dbReference type="NCBI Taxonomy" id="665913"/>
    <lineage>
        <taxon>Bacteria</taxon>
        <taxon>Pseudomonadati</taxon>
        <taxon>Pseudomonadota</taxon>
        <taxon>Gammaproteobacteria</taxon>
        <taxon>Enterobacterales</taxon>
        <taxon>Erwiniaceae</taxon>
        <taxon>Mixta</taxon>
    </lineage>
</organism>
<sequence>MSFDSVLLLGGSGAIGRQTARAIRATYPDLPLLIGGRDLSRAQNAATEIGGAEGIAIDSACADLGLGARKVSAVVVLYKDHSLAALRFAQSRGVPHLSISSGVFEIAPEIASFMNAPRASAVVLGYEWLVGATTVPALHLSRSFSQVDEIRIGALVDEEDVGGPAVAVDFEHLNHFLPAALTRRAGAYIWREGNDARTTFPALDGTEIDATGFSSIDVVGLASATGAHSVQFDLGTGVSSSRRSGGTFSTEIIIAMSGLDRAGEVLHTRHAVVHPYGAAPLTGMGIALLLERLIGLDGKPPVAPGLYFPYQILDASHYLARLAEEGGELLEIPLSQVSASKS</sequence>
<dbReference type="InterPro" id="IPR036291">
    <property type="entry name" value="NAD(P)-bd_dom_sf"/>
</dbReference>